<dbReference type="Proteomes" id="UP000005447">
    <property type="component" value="Unassembled WGS sequence"/>
</dbReference>
<dbReference type="PANTHER" id="PTHR43917:SF4">
    <property type="entry name" value="GLUTATHIONE S-TRANSFERASE THETA-2-RELATED"/>
    <property type="match status" value="1"/>
</dbReference>
<dbReference type="GO" id="GO:0005634">
    <property type="term" value="C:nucleus"/>
    <property type="evidence" value="ECO:0007669"/>
    <property type="project" value="Ensembl"/>
</dbReference>
<gene>
    <name evidence="12" type="primary">LOC100717041</name>
</gene>
<dbReference type="EC" id="2.5.1.18" evidence="4"/>
<evidence type="ECO:0000259" key="10">
    <source>
        <dbReference type="PROSITE" id="PS50404"/>
    </source>
</evidence>
<dbReference type="GeneTree" id="ENSGT00940000162786"/>
<dbReference type="FunCoup" id="A0A286X935">
    <property type="interactions" value="902"/>
</dbReference>
<reference evidence="12" key="3">
    <citation type="submission" date="2025-09" db="UniProtKB">
        <authorList>
            <consortium name="Ensembl"/>
        </authorList>
    </citation>
    <scope>IDENTIFICATION</scope>
    <source>
        <strain evidence="12">2N</strain>
    </source>
</reference>
<evidence type="ECO:0000256" key="9">
    <source>
        <dbReference type="ARBA" id="ARBA00074995"/>
    </source>
</evidence>
<dbReference type="InterPro" id="IPR036282">
    <property type="entry name" value="Glutathione-S-Trfase_C_sf"/>
</dbReference>
<dbReference type="Ensembl" id="ENSCPOT00000043254.1">
    <property type="protein sequence ID" value="ENSCPOP00000021935.1"/>
    <property type="gene ID" value="ENSCPOG00000033118.1"/>
</dbReference>
<evidence type="ECO:0000256" key="4">
    <source>
        <dbReference type="ARBA" id="ARBA00012452"/>
    </source>
</evidence>
<evidence type="ECO:0000256" key="5">
    <source>
        <dbReference type="ARBA" id="ARBA00022490"/>
    </source>
</evidence>
<dbReference type="Gene3D" id="3.40.30.10">
    <property type="entry name" value="Glutaredoxin"/>
    <property type="match status" value="1"/>
</dbReference>
<keyword evidence="6" id="KW-0808">Transferase</keyword>
<dbReference type="Pfam" id="PF00043">
    <property type="entry name" value="GST_C"/>
    <property type="match status" value="1"/>
</dbReference>
<reference evidence="12" key="2">
    <citation type="submission" date="2025-08" db="UniProtKB">
        <authorList>
            <consortium name="Ensembl"/>
        </authorList>
    </citation>
    <scope>IDENTIFICATION</scope>
    <source>
        <strain evidence="12">2N</strain>
    </source>
</reference>
<dbReference type="InterPro" id="IPR040079">
    <property type="entry name" value="Glutathione_S-Trfase"/>
</dbReference>
<dbReference type="GO" id="GO:0004364">
    <property type="term" value="F:glutathione transferase activity"/>
    <property type="evidence" value="ECO:0007669"/>
    <property type="project" value="UniProtKB-EC"/>
</dbReference>
<dbReference type="PROSITE" id="PS50404">
    <property type="entry name" value="GST_NTER"/>
    <property type="match status" value="1"/>
</dbReference>
<dbReference type="OrthoDB" id="422574at2759"/>
<dbReference type="FunFam" id="3.40.30.10:FF:000086">
    <property type="entry name" value="Glutathione S-transferase theta-1"/>
    <property type="match status" value="1"/>
</dbReference>
<dbReference type="SFLD" id="SFLDG00358">
    <property type="entry name" value="Main_(cytGST)"/>
    <property type="match status" value="1"/>
</dbReference>
<evidence type="ECO:0000256" key="7">
    <source>
        <dbReference type="ARBA" id="ARBA00047960"/>
    </source>
</evidence>
<dbReference type="InterPro" id="IPR051369">
    <property type="entry name" value="GST_Theta"/>
</dbReference>
<dbReference type="CDD" id="cd03183">
    <property type="entry name" value="GST_C_Theta"/>
    <property type="match status" value="1"/>
</dbReference>
<dbReference type="GeneID" id="100717041"/>
<name>A0A286X935_CAVPO</name>
<feature type="domain" description="GST C-terminal" evidence="11">
    <location>
        <begin position="88"/>
        <end position="216"/>
    </location>
</feature>
<comment type="subcellular location">
    <subcellularLocation>
        <location evidence="1">Cytoplasm</location>
        <location evidence="1">Cytosol</location>
    </subcellularLocation>
</comment>
<feature type="domain" description="GST N-terminal" evidence="10">
    <location>
        <begin position="1"/>
        <end position="82"/>
    </location>
</feature>
<dbReference type="SFLD" id="SFLDS00019">
    <property type="entry name" value="Glutathione_Transferase_(cytos"/>
    <property type="match status" value="1"/>
</dbReference>
<organism evidence="12 13">
    <name type="scientific">Cavia porcellus</name>
    <name type="common">Guinea pig</name>
    <dbReference type="NCBI Taxonomy" id="10141"/>
    <lineage>
        <taxon>Eukaryota</taxon>
        <taxon>Metazoa</taxon>
        <taxon>Chordata</taxon>
        <taxon>Craniata</taxon>
        <taxon>Vertebrata</taxon>
        <taxon>Euteleostomi</taxon>
        <taxon>Mammalia</taxon>
        <taxon>Eutheria</taxon>
        <taxon>Euarchontoglires</taxon>
        <taxon>Glires</taxon>
        <taxon>Rodentia</taxon>
        <taxon>Hystricomorpha</taxon>
        <taxon>Caviidae</taxon>
        <taxon>Cavia</taxon>
    </lineage>
</organism>
<proteinExistence type="inferred from homology"/>
<dbReference type="GO" id="GO:1990830">
    <property type="term" value="P:cellular response to leukemia inhibitory factor"/>
    <property type="evidence" value="ECO:0007669"/>
    <property type="project" value="Ensembl"/>
</dbReference>
<keyword evidence="5" id="KW-0963">Cytoplasm</keyword>
<dbReference type="InterPro" id="IPR004046">
    <property type="entry name" value="GST_C"/>
</dbReference>
<dbReference type="InterPro" id="IPR040075">
    <property type="entry name" value="GST_N_Theta"/>
</dbReference>
<dbReference type="PANTHER" id="PTHR43917">
    <property type="match status" value="1"/>
</dbReference>
<evidence type="ECO:0000313" key="13">
    <source>
        <dbReference type="Proteomes" id="UP000005447"/>
    </source>
</evidence>
<dbReference type="KEGG" id="cpoc:100717041"/>
<dbReference type="InterPro" id="IPR004045">
    <property type="entry name" value="Glutathione_S-Trfase_N"/>
</dbReference>
<evidence type="ECO:0000256" key="8">
    <source>
        <dbReference type="ARBA" id="ARBA00067095"/>
    </source>
</evidence>
<dbReference type="InterPro" id="IPR036249">
    <property type="entry name" value="Thioredoxin-like_sf"/>
</dbReference>
<evidence type="ECO:0000259" key="11">
    <source>
        <dbReference type="PROSITE" id="PS50405"/>
    </source>
</evidence>
<dbReference type="VEuPathDB" id="HostDB:ENSCPOG00000033118"/>
<dbReference type="FunFam" id="1.20.1050.10:FF:000200">
    <property type="entry name" value="Glutathione S-transferase theta-2B"/>
    <property type="match status" value="1"/>
</dbReference>
<dbReference type="Pfam" id="PF02798">
    <property type="entry name" value="GST_N"/>
    <property type="match status" value="1"/>
</dbReference>
<evidence type="ECO:0000256" key="6">
    <source>
        <dbReference type="ARBA" id="ARBA00022679"/>
    </source>
</evidence>
<dbReference type="Gene3D" id="1.20.1050.10">
    <property type="match status" value="1"/>
</dbReference>
<dbReference type="SFLD" id="SFLDG01153">
    <property type="entry name" value="Main.4:_Theta-like"/>
    <property type="match status" value="1"/>
</dbReference>
<comment type="catalytic activity">
    <reaction evidence="7">
        <text>RX + glutathione = an S-substituted glutathione + a halide anion + H(+)</text>
        <dbReference type="Rhea" id="RHEA:16437"/>
        <dbReference type="ChEBI" id="CHEBI:15378"/>
        <dbReference type="ChEBI" id="CHEBI:16042"/>
        <dbReference type="ChEBI" id="CHEBI:17792"/>
        <dbReference type="ChEBI" id="CHEBI:57925"/>
        <dbReference type="ChEBI" id="CHEBI:90779"/>
        <dbReference type="EC" id="2.5.1.18"/>
    </reaction>
</comment>
<dbReference type="GO" id="GO:0006749">
    <property type="term" value="P:glutathione metabolic process"/>
    <property type="evidence" value="ECO:0007669"/>
    <property type="project" value="TreeGrafter"/>
</dbReference>
<dbReference type="PROSITE" id="PS50405">
    <property type="entry name" value="GST_CTER"/>
    <property type="match status" value="1"/>
</dbReference>
<dbReference type="GO" id="GO:0005829">
    <property type="term" value="C:cytosol"/>
    <property type="evidence" value="ECO:0007669"/>
    <property type="project" value="UniProtKB-SubCell"/>
</dbReference>
<dbReference type="SUPFAM" id="SSF52833">
    <property type="entry name" value="Thioredoxin-like"/>
    <property type="match status" value="1"/>
</dbReference>
<dbReference type="InterPro" id="IPR010987">
    <property type="entry name" value="Glutathione-S-Trfase_C-like"/>
</dbReference>
<dbReference type="InterPro" id="IPR040077">
    <property type="entry name" value="GST_C_Theta"/>
</dbReference>
<dbReference type="AlphaFoldDB" id="A0A286X935"/>
<dbReference type="InParanoid" id="A0A286X935"/>
<comment type="subunit">
    <text evidence="3">Homodimer.</text>
</comment>
<reference evidence="13" key="1">
    <citation type="journal article" date="2011" name="Nature">
        <title>A high-resolution map of human evolutionary constraint using 29 mammals.</title>
        <authorList>
            <person name="Lindblad-Toh K."/>
            <person name="Garber M."/>
            <person name="Zuk O."/>
            <person name="Lin M.F."/>
            <person name="Parker B.J."/>
            <person name="Washietl S."/>
            <person name="Kheradpour P."/>
            <person name="Ernst J."/>
            <person name="Jordan G."/>
            <person name="Mauceli E."/>
            <person name="Ward L.D."/>
            <person name="Lowe C.B."/>
            <person name="Holloway A.K."/>
            <person name="Clamp M."/>
            <person name="Gnerre S."/>
            <person name="Alfoldi J."/>
            <person name="Beal K."/>
            <person name="Chang J."/>
            <person name="Clawson H."/>
            <person name="Cuff J."/>
            <person name="Di Palma F."/>
            <person name="Fitzgerald S."/>
            <person name="Flicek P."/>
            <person name="Guttman M."/>
            <person name="Hubisz M.J."/>
            <person name="Jaffe D.B."/>
            <person name="Jungreis I."/>
            <person name="Kent W.J."/>
            <person name="Kostka D."/>
            <person name="Lara M."/>
            <person name="Martins A.L."/>
            <person name="Massingham T."/>
            <person name="Moltke I."/>
            <person name="Raney B.J."/>
            <person name="Rasmussen M.D."/>
            <person name="Robinson J."/>
            <person name="Stark A."/>
            <person name="Vilella A.J."/>
            <person name="Wen J."/>
            <person name="Xie X."/>
            <person name="Zody M.C."/>
            <person name="Baldwin J."/>
            <person name="Bloom T."/>
            <person name="Chin C.W."/>
            <person name="Heiman D."/>
            <person name="Nicol R."/>
            <person name="Nusbaum C."/>
            <person name="Young S."/>
            <person name="Wilkinson J."/>
            <person name="Worley K.C."/>
            <person name="Kovar C.L."/>
            <person name="Muzny D.M."/>
            <person name="Gibbs R.A."/>
            <person name="Cree A."/>
            <person name="Dihn H.H."/>
            <person name="Fowler G."/>
            <person name="Jhangiani S."/>
            <person name="Joshi V."/>
            <person name="Lee S."/>
            <person name="Lewis L.R."/>
            <person name="Nazareth L.V."/>
            <person name="Okwuonu G."/>
            <person name="Santibanez J."/>
            <person name="Warren W.C."/>
            <person name="Mardis E.R."/>
            <person name="Weinstock G.M."/>
            <person name="Wilson R.K."/>
            <person name="Delehaunty K."/>
            <person name="Dooling D."/>
            <person name="Fronik C."/>
            <person name="Fulton L."/>
            <person name="Fulton B."/>
            <person name="Graves T."/>
            <person name="Minx P."/>
            <person name="Sodergren E."/>
            <person name="Birney E."/>
            <person name="Margulies E.H."/>
            <person name="Herrero J."/>
            <person name="Green E.D."/>
            <person name="Haussler D."/>
            <person name="Siepel A."/>
            <person name="Goldman N."/>
            <person name="Pollard K.S."/>
            <person name="Pedersen J.S."/>
            <person name="Lander E.S."/>
            <person name="Kellis M."/>
        </authorList>
    </citation>
    <scope>NUCLEOTIDE SEQUENCE [LARGE SCALE GENOMIC DNA]</scope>
    <source>
        <strain evidence="13">2N</strain>
    </source>
</reference>
<dbReference type="CDD" id="cd03050">
    <property type="entry name" value="GST_N_Theta"/>
    <property type="match status" value="1"/>
</dbReference>
<dbReference type="SUPFAM" id="SSF47616">
    <property type="entry name" value="GST C-terminal domain-like"/>
    <property type="match status" value="1"/>
</dbReference>
<dbReference type="Bgee" id="ENSCPOG00000033118">
    <property type="expression patterns" value="Expressed in adult mammalian kidney and 10 other cell types or tissues"/>
</dbReference>
<comment type="similarity">
    <text evidence="2">Belongs to the GST superfamily. Theta family.</text>
</comment>
<evidence type="ECO:0000256" key="3">
    <source>
        <dbReference type="ARBA" id="ARBA00011738"/>
    </source>
</evidence>
<protein>
    <recommendedName>
        <fullName evidence="8">Glutathione S-transferase theta-2</fullName>
        <ecNumber evidence="4">2.5.1.18</ecNumber>
    </recommendedName>
    <alternativeName>
        <fullName evidence="9">GST class-theta-2</fullName>
    </alternativeName>
</protein>
<keyword evidence="13" id="KW-1185">Reference proteome</keyword>
<sequence>MGLELYLDLLSQPCRAVYLFAKKTGIPFQLHTVNLFKGQHLTEEFSQVNSLQKVPVLKDGDFFLSESSAILIYLSCRCQVGDHWYPPDLQSHARIHEYLGWHADNIRGTFGVTLWARIIAPLMGLQIPEEEVERNKTGMSQALQQLEDKFLRDKAFLMGQEMTLADLMSLEELMQPVIFGYDVFEGRPRLAAWRERVEAFLGAELWQETHAPALNFLDQWTKNTLLMLRPESYPSFLLRIARIP</sequence>
<dbReference type="EMBL" id="AAKN02007184">
    <property type="status" value="NOT_ANNOTATED_CDS"/>
    <property type="molecule type" value="Genomic_DNA"/>
</dbReference>
<evidence type="ECO:0000313" key="12">
    <source>
        <dbReference type="Ensembl" id="ENSCPOP00000021935.1"/>
    </source>
</evidence>
<dbReference type="STRING" id="10141.ENSCPOP00000021935"/>
<dbReference type="OMA" id="YFRTIWL"/>
<evidence type="ECO:0000256" key="2">
    <source>
        <dbReference type="ARBA" id="ARBA00009899"/>
    </source>
</evidence>
<evidence type="ECO:0000256" key="1">
    <source>
        <dbReference type="ARBA" id="ARBA00004514"/>
    </source>
</evidence>
<accession>A0A286X935</accession>